<dbReference type="InterPro" id="IPR007110">
    <property type="entry name" value="Ig-like_dom"/>
</dbReference>
<evidence type="ECO:0000256" key="5">
    <source>
        <dbReference type="SAM" id="SignalP"/>
    </source>
</evidence>
<feature type="signal peptide" evidence="5">
    <location>
        <begin position="1"/>
        <end position="27"/>
    </location>
</feature>
<feature type="transmembrane region" description="Helical" evidence="4">
    <location>
        <begin position="590"/>
        <end position="618"/>
    </location>
</feature>
<comment type="caution">
    <text evidence="7">The sequence shown here is derived from an EMBL/GenBank/DDBJ whole genome shotgun (WGS) entry which is preliminary data.</text>
</comment>
<dbReference type="PANTHER" id="PTHR12207:SF33">
    <property type="entry name" value="IMMUNOGLOBULIN SUPERFAMILY MEMBER 8 PRECURSOR"/>
    <property type="match status" value="1"/>
</dbReference>
<feature type="non-terminal residue" evidence="7">
    <location>
        <position position="628"/>
    </location>
</feature>
<organism evidence="7 8">
    <name type="scientific">Polyodon spathula</name>
    <name type="common">North American paddlefish</name>
    <name type="synonym">Squalus spathula</name>
    <dbReference type="NCBI Taxonomy" id="7913"/>
    <lineage>
        <taxon>Eukaryota</taxon>
        <taxon>Metazoa</taxon>
        <taxon>Chordata</taxon>
        <taxon>Craniata</taxon>
        <taxon>Vertebrata</taxon>
        <taxon>Euteleostomi</taxon>
        <taxon>Actinopterygii</taxon>
        <taxon>Chondrostei</taxon>
        <taxon>Acipenseriformes</taxon>
        <taxon>Polyodontidae</taxon>
        <taxon>Polyodon</taxon>
    </lineage>
</organism>
<proteinExistence type="predicted"/>
<feature type="domain" description="Ig-like" evidence="6">
    <location>
        <begin position="161"/>
        <end position="305"/>
    </location>
</feature>
<keyword evidence="2" id="KW-1015">Disulfide bond</keyword>
<evidence type="ECO:0000313" key="8">
    <source>
        <dbReference type="Proteomes" id="UP001166093"/>
    </source>
</evidence>
<dbReference type="Proteomes" id="UP001166093">
    <property type="component" value="Unassembled WGS sequence"/>
</dbReference>
<evidence type="ECO:0000313" key="7">
    <source>
        <dbReference type="EMBL" id="MBN3274484.1"/>
    </source>
</evidence>
<sequence>MHGDTAVSREAMLSCVLLLWATAVCVCREVFLPPGPLYRVAGFPLSLPCSVSGYEGSRTQDFEWFLYRTGSGGHPIGVISTRDRGFPYAPFLERVKEGEVRVERDSGDAVRLVIQRLRTEDQGTWECYTPSTDSRYLGNYSAKVPVRVIPDSLKVNHTPTPQAPPFRSLGSQSLPEGAGLELTCAASVKSEQHTHLSVTFVVQGAGGAGVVAGEGGSGHDVRDVISIGRDLGVYPGRGGLYERRYAEGGVSVEKRTGQSEGEGDLYSLRIASLQPSDSGVYFCKVSQWINDPEGSWERVAQRTVRLGSVVVQPITDSLSVSVSPQGEVSLPAGSPLSLSCEVGGLSPASRPSVLVQWLRGLSGGAELAVVRLGPDGVVTWGDGDVVRRGGASFEKEAEGRYTLRFYSAHPVDSGVYRCAVSVYTGQAPPTGTPAASQRSRGVNVSLRTKAVTVTAQAGLAPGPPLNRGHTFSLLCNISIATTGPAQAAVKWLVMRVREGKEEPGKSRLLAVLRHDGTSRLYSNGSDVSVDRPAPSSYRLRVHRARQEDQGLYRCQVEVWGMDQHGGWFNTGAHSHSNTVRVYMYLLASDLLFIPVIVGVATALFVGVAIVASVTCCFMNRLARKGSRR</sequence>
<dbReference type="InterPro" id="IPR036179">
    <property type="entry name" value="Ig-like_dom_sf"/>
</dbReference>
<evidence type="ECO:0000256" key="1">
    <source>
        <dbReference type="ARBA" id="ARBA00022729"/>
    </source>
</evidence>
<keyword evidence="3" id="KW-0393">Immunoglobulin domain</keyword>
<evidence type="ECO:0000256" key="4">
    <source>
        <dbReference type="SAM" id="Phobius"/>
    </source>
</evidence>
<dbReference type="SMART" id="SM00409">
    <property type="entry name" value="IG"/>
    <property type="match status" value="4"/>
</dbReference>
<evidence type="ECO:0000256" key="2">
    <source>
        <dbReference type="ARBA" id="ARBA00023157"/>
    </source>
</evidence>
<dbReference type="EMBL" id="JAAWVQ010040064">
    <property type="protein sequence ID" value="MBN3274484.1"/>
    <property type="molecule type" value="Genomic_DNA"/>
</dbReference>
<dbReference type="PANTHER" id="PTHR12207">
    <property type="entry name" value="V-SET AND TRANSMEMBRANE DOMAIN-CONTAINING PROTEIN"/>
    <property type="match status" value="1"/>
</dbReference>
<dbReference type="CDD" id="cd00099">
    <property type="entry name" value="IgV"/>
    <property type="match status" value="1"/>
</dbReference>
<feature type="domain" description="Ig-like" evidence="6">
    <location>
        <begin position="449"/>
        <end position="557"/>
    </location>
</feature>
<feature type="chain" id="PRO_5045991946" evidence="5">
    <location>
        <begin position="28"/>
        <end position="628"/>
    </location>
</feature>
<dbReference type="InterPro" id="IPR051102">
    <property type="entry name" value="IgSF_V-set/TM_domain"/>
</dbReference>
<reference evidence="7" key="1">
    <citation type="journal article" date="2021" name="Cell">
        <title>Tracing the genetic footprints of vertebrate landing in non-teleost ray-finned fishes.</title>
        <authorList>
            <person name="Bi X."/>
            <person name="Wang K."/>
            <person name="Yang L."/>
            <person name="Pan H."/>
            <person name="Jiang H."/>
            <person name="Wei Q."/>
            <person name="Fang M."/>
            <person name="Yu H."/>
            <person name="Zhu C."/>
            <person name="Cai Y."/>
            <person name="He Y."/>
            <person name="Gan X."/>
            <person name="Zeng H."/>
            <person name="Yu D."/>
            <person name="Zhu Y."/>
            <person name="Jiang H."/>
            <person name="Qiu Q."/>
            <person name="Yang H."/>
            <person name="Zhang Y.E."/>
            <person name="Wang W."/>
            <person name="Zhu M."/>
            <person name="He S."/>
            <person name="Zhang G."/>
        </authorList>
    </citation>
    <scope>NUCLEOTIDE SEQUENCE</scope>
    <source>
        <strain evidence="7">Pddl_001</strain>
    </source>
</reference>
<evidence type="ECO:0000259" key="6">
    <source>
        <dbReference type="PROSITE" id="PS50835"/>
    </source>
</evidence>
<keyword evidence="4" id="KW-1133">Transmembrane helix</keyword>
<keyword evidence="8" id="KW-1185">Reference proteome</keyword>
<keyword evidence="4" id="KW-0812">Transmembrane</keyword>
<dbReference type="PROSITE" id="PS50835">
    <property type="entry name" value="IG_LIKE"/>
    <property type="match status" value="4"/>
</dbReference>
<feature type="domain" description="Ig-like" evidence="6">
    <location>
        <begin position="42"/>
        <end position="138"/>
    </location>
</feature>
<dbReference type="Gene3D" id="2.60.40.10">
    <property type="entry name" value="Immunoglobulins"/>
    <property type="match status" value="4"/>
</dbReference>
<gene>
    <name evidence="7" type="primary">Igsf8</name>
    <name evidence="7" type="ORF">GTO93_0018773</name>
</gene>
<dbReference type="InterPro" id="IPR003599">
    <property type="entry name" value="Ig_sub"/>
</dbReference>
<accession>A0ABS2XJX9</accession>
<feature type="domain" description="Ig-like" evidence="6">
    <location>
        <begin position="313"/>
        <end position="436"/>
    </location>
</feature>
<feature type="non-terminal residue" evidence="7">
    <location>
        <position position="1"/>
    </location>
</feature>
<dbReference type="InterPro" id="IPR013783">
    <property type="entry name" value="Ig-like_fold"/>
</dbReference>
<dbReference type="SUPFAM" id="SSF48726">
    <property type="entry name" value="Immunoglobulin"/>
    <property type="match status" value="4"/>
</dbReference>
<dbReference type="InterPro" id="IPR013106">
    <property type="entry name" value="Ig_V-set"/>
</dbReference>
<keyword evidence="4" id="KW-0472">Membrane</keyword>
<evidence type="ECO:0000256" key="3">
    <source>
        <dbReference type="ARBA" id="ARBA00023319"/>
    </source>
</evidence>
<keyword evidence="1 5" id="KW-0732">Signal</keyword>
<dbReference type="SMART" id="SM00406">
    <property type="entry name" value="IGv"/>
    <property type="match status" value="4"/>
</dbReference>
<name>A0ABS2XJX9_POLSP</name>
<protein>
    <submittedName>
        <fullName evidence="7">IGSF8 protein</fullName>
    </submittedName>
</protein>